<dbReference type="RefSeq" id="WP_301199515.1">
    <property type="nucleotide sequence ID" value="NZ_JAPDPI010000020.1"/>
</dbReference>
<protein>
    <recommendedName>
        <fullName evidence="3">3-oxoacyl-ACP synthase</fullName>
    </recommendedName>
</protein>
<reference evidence="1" key="1">
    <citation type="submission" date="2022-10" db="EMBL/GenBank/DDBJ databases">
        <authorList>
            <person name="Yu W.X."/>
        </authorList>
    </citation>
    <scope>NUCLEOTIDE SEQUENCE</scope>
    <source>
        <strain evidence="1">D04</strain>
    </source>
</reference>
<comment type="caution">
    <text evidence="1">The sequence shown here is derived from an EMBL/GenBank/DDBJ whole genome shotgun (WGS) entry which is preliminary data.</text>
</comment>
<keyword evidence="2" id="KW-1185">Reference proteome</keyword>
<evidence type="ECO:0000313" key="2">
    <source>
        <dbReference type="Proteomes" id="UP001207408"/>
    </source>
</evidence>
<proteinExistence type="predicted"/>
<evidence type="ECO:0008006" key="3">
    <source>
        <dbReference type="Google" id="ProtNLM"/>
    </source>
</evidence>
<name>A0AAE3ME55_9BACT</name>
<sequence length="152" mass="17074">MNETNIKKQLLNEVIKLLDGKISVLQEAIKSAKESRDADSKSSVGDKYETSRAMMHIEIDKNETQLRNILKQRNEVQKIKTNHLSDNVEFGSVVYTSNGNYFISVALGKIAIDNNAFYSISLVSPIGILLNTRRVGDDIMFQGKNITIKNII</sequence>
<gene>
    <name evidence="1" type="ORF">OM074_10950</name>
</gene>
<accession>A0AAE3ME55</accession>
<organism evidence="1 2">
    <name type="scientific">Plebeiibacterium marinum</name>
    <dbReference type="NCBI Taxonomy" id="2992111"/>
    <lineage>
        <taxon>Bacteria</taxon>
        <taxon>Pseudomonadati</taxon>
        <taxon>Bacteroidota</taxon>
        <taxon>Bacteroidia</taxon>
        <taxon>Marinilabiliales</taxon>
        <taxon>Marinilabiliaceae</taxon>
        <taxon>Plebeiibacterium</taxon>
    </lineage>
</organism>
<dbReference type="EMBL" id="JAPDPI010000020">
    <property type="protein sequence ID" value="MCW3806143.1"/>
    <property type="molecule type" value="Genomic_DNA"/>
</dbReference>
<evidence type="ECO:0000313" key="1">
    <source>
        <dbReference type="EMBL" id="MCW3806143.1"/>
    </source>
</evidence>
<dbReference type="AlphaFoldDB" id="A0AAE3ME55"/>
<dbReference type="Proteomes" id="UP001207408">
    <property type="component" value="Unassembled WGS sequence"/>
</dbReference>